<organism evidence="14 15">
    <name type="scientific">Cajanus cajan</name>
    <name type="common">Pigeon pea</name>
    <name type="synonym">Cajanus indicus</name>
    <dbReference type="NCBI Taxonomy" id="3821"/>
    <lineage>
        <taxon>Eukaryota</taxon>
        <taxon>Viridiplantae</taxon>
        <taxon>Streptophyta</taxon>
        <taxon>Embryophyta</taxon>
        <taxon>Tracheophyta</taxon>
        <taxon>Spermatophyta</taxon>
        <taxon>Magnoliopsida</taxon>
        <taxon>eudicotyledons</taxon>
        <taxon>Gunneridae</taxon>
        <taxon>Pentapetalae</taxon>
        <taxon>rosids</taxon>
        <taxon>fabids</taxon>
        <taxon>Fabales</taxon>
        <taxon>Fabaceae</taxon>
        <taxon>Papilionoideae</taxon>
        <taxon>50 kb inversion clade</taxon>
        <taxon>NPAAA clade</taxon>
        <taxon>indigoferoid/millettioid clade</taxon>
        <taxon>Phaseoleae</taxon>
        <taxon>Cajanus</taxon>
    </lineage>
</organism>
<comment type="subcellular location">
    <subcellularLocation>
        <location evidence="1">Membrane</location>
        <topology evidence="1">Single-pass membrane protein</topology>
    </subcellularLocation>
</comment>
<gene>
    <name evidence="14" type="ORF">KK1_000282</name>
</gene>
<evidence type="ECO:0000256" key="9">
    <source>
        <dbReference type="ARBA" id="ARBA00022989"/>
    </source>
</evidence>
<evidence type="ECO:0000256" key="4">
    <source>
        <dbReference type="ARBA" id="ARBA00022692"/>
    </source>
</evidence>
<keyword evidence="9 12" id="KW-1133">Transmembrane helix</keyword>
<keyword evidence="8 11" id="KW-0067">ATP-binding</keyword>
<keyword evidence="10 12" id="KW-0472">Membrane</keyword>
<evidence type="ECO:0000256" key="3">
    <source>
        <dbReference type="ARBA" id="ARBA00022679"/>
    </source>
</evidence>
<keyword evidence="4 12" id="KW-0812">Transmembrane</keyword>
<dbReference type="InterPro" id="IPR024788">
    <property type="entry name" value="Malectin-like_Carb-bd_dom"/>
</dbReference>
<evidence type="ECO:0000256" key="11">
    <source>
        <dbReference type="PROSITE-ProRule" id="PRU10141"/>
    </source>
</evidence>
<evidence type="ECO:0000313" key="15">
    <source>
        <dbReference type="Proteomes" id="UP000075243"/>
    </source>
</evidence>
<keyword evidence="5" id="KW-0732">Signal</keyword>
<keyword evidence="15" id="KW-1185">Reference proteome</keyword>
<evidence type="ECO:0000256" key="12">
    <source>
        <dbReference type="SAM" id="Phobius"/>
    </source>
</evidence>
<dbReference type="GO" id="GO:0016020">
    <property type="term" value="C:membrane"/>
    <property type="evidence" value="ECO:0007669"/>
    <property type="project" value="UniProtKB-SubCell"/>
</dbReference>
<dbReference type="Pfam" id="PF07714">
    <property type="entry name" value="PK_Tyr_Ser-Thr"/>
    <property type="match status" value="1"/>
</dbReference>
<sequence>MCNISCSVINFVCADLSKITYFGFISIDYGLVDEATYQDESTGIHYNSDTNATDRGINMSISSKYKVKSLERVFWNVRSFPEGTRNCYTLYLPRVSSNNKRLIRARFMYGNHDGKNTLPRFDLFLGPNLWDPMEFESASSVTSKEILQANASSDYVHVCLVNTNNGTPFISALGMRVMNDNNVENKRDEPTSIYMKVLVTGSGLECNHEKYDEKHINKVQISGSPPRTRLFTVPSLTETNLNCSNSPSPPVAIVPPCHVLNLRIAQQRLRRMSQSNSNNTLYTRENRRLECTGTQMMLMSYDRIWTPYNPYGWKQISTSLAVILYLPSIVLKTAATPQNATNNLEFSYQLPSNIGVTTFHVYMNLFYRMSTLLFLGRFNLEYTNSKPKTKIQIWFNRTNAATVSPILNAIEVYERKTLHLPQTDQNDGDFFFSRKVYDIFLLVNLLLVITQNVLHYLRFCIYIYISPPFLIMDLSNNSLTGSIPDSLSELQSLRVLLMNFDIPNPMIVFHCRNIGGNKLSGSVPAKLSERSRNGVGGNPNLCITSACHMTVDDVKKGRRNKTTITLVVTLVGALILLSAALSFIFRRRLQVVISTYKLSCLNKIVSIDSKKQEFTYSEVQSITNNFERVVGKGGFGTVYCGCIGETQVAVKMLSPSTQGYQQFQTEAKILTRVHHKCLTPLIGYCNEGTNTALIYEYMTNGNLAEHLSGESQTLLGWKQRLQIALDSAVGLEYLHNGCKPPIVHRDVKTRNILLNENLRGKISDFGLSRIFPDESDTHISTVIAGTPGYLDPEC</sequence>
<name>A0A151SH77_CAJCA</name>
<dbReference type="GO" id="GO:0004674">
    <property type="term" value="F:protein serine/threonine kinase activity"/>
    <property type="evidence" value="ECO:0007669"/>
    <property type="project" value="UniProtKB-KW"/>
</dbReference>
<evidence type="ECO:0000256" key="1">
    <source>
        <dbReference type="ARBA" id="ARBA00004167"/>
    </source>
</evidence>
<dbReference type="Gene3D" id="1.10.510.10">
    <property type="entry name" value="Transferase(Phosphotransferase) domain 1"/>
    <property type="match status" value="1"/>
</dbReference>
<dbReference type="InterPro" id="IPR001245">
    <property type="entry name" value="Ser-Thr/Tyr_kinase_cat_dom"/>
</dbReference>
<dbReference type="EMBL" id="CM003613">
    <property type="protein sequence ID" value="KYP54108.1"/>
    <property type="molecule type" value="Genomic_DNA"/>
</dbReference>
<evidence type="ECO:0000313" key="14">
    <source>
        <dbReference type="EMBL" id="KYP54108.1"/>
    </source>
</evidence>
<dbReference type="AlphaFoldDB" id="A0A151SH77"/>
<evidence type="ECO:0000256" key="2">
    <source>
        <dbReference type="ARBA" id="ARBA00022527"/>
    </source>
</evidence>
<dbReference type="Gramene" id="C.cajan_00273.t">
    <property type="protein sequence ID" value="C.cajan_00273.t"/>
    <property type="gene ID" value="C.cajan_00273"/>
</dbReference>
<dbReference type="InterPro" id="IPR032675">
    <property type="entry name" value="LRR_dom_sf"/>
</dbReference>
<evidence type="ECO:0000256" key="8">
    <source>
        <dbReference type="ARBA" id="ARBA00022840"/>
    </source>
</evidence>
<dbReference type="PROSITE" id="PS00108">
    <property type="entry name" value="PROTEIN_KINASE_ST"/>
    <property type="match status" value="1"/>
</dbReference>
<evidence type="ECO:0000256" key="7">
    <source>
        <dbReference type="ARBA" id="ARBA00022777"/>
    </source>
</evidence>
<dbReference type="Gene3D" id="3.30.200.20">
    <property type="entry name" value="Phosphorylase Kinase, domain 1"/>
    <property type="match status" value="1"/>
</dbReference>
<evidence type="ECO:0000256" key="6">
    <source>
        <dbReference type="ARBA" id="ARBA00022741"/>
    </source>
</evidence>
<dbReference type="GO" id="GO:0005524">
    <property type="term" value="F:ATP binding"/>
    <property type="evidence" value="ECO:0007669"/>
    <property type="project" value="UniProtKB-UniRule"/>
</dbReference>
<dbReference type="Pfam" id="PF12819">
    <property type="entry name" value="Malectin_like"/>
    <property type="match status" value="2"/>
</dbReference>
<feature type="binding site" evidence="11">
    <location>
        <position position="651"/>
    </location>
    <ligand>
        <name>ATP</name>
        <dbReference type="ChEBI" id="CHEBI:30616"/>
    </ligand>
</feature>
<feature type="transmembrane region" description="Helical" evidence="12">
    <location>
        <begin position="439"/>
        <end position="465"/>
    </location>
</feature>
<evidence type="ECO:0000256" key="5">
    <source>
        <dbReference type="ARBA" id="ARBA00022729"/>
    </source>
</evidence>
<dbReference type="EC" id="2.7.11.1" evidence="14"/>
<dbReference type="InterPro" id="IPR000719">
    <property type="entry name" value="Prot_kinase_dom"/>
</dbReference>
<dbReference type="PROSITE" id="PS00107">
    <property type="entry name" value="PROTEIN_KINASE_ATP"/>
    <property type="match status" value="1"/>
</dbReference>
<dbReference type="PROSITE" id="PS50011">
    <property type="entry name" value="PROTEIN_KINASE_DOM"/>
    <property type="match status" value="1"/>
</dbReference>
<evidence type="ECO:0000259" key="13">
    <source>
        <dbReference type="PROSITE" id="PS50011"/>
    </source>
</evidence>
<keyword evidence="3 14" id="KW-0808">Transferase</keyword>
<protein>
    <submittedName>
        <fullName evidence="14">LRR receptor-like serine/threonine-protein kinase At1g05700 family</fullName>
        <ecNumber evidence="14">2.7.11.1</ecNumber>
    </submittedName>
</protein>
<dbReference type="Gene3D" id="3.80.10.10">
    <property type="entry name" value="Ribonuclease Inhibitor"/>
    <property type="match status" value="1"/>
</dbReference>
<dbReference type="SUPFAM" id="SSF56112">
    <property type="entry name" value="Protein kinase-like (PK-like)"/>
    <property type="match status" value="1"/>
</dbReference>
<dbReference type="Proteomes" id="UP000075243">
    <property type="component" value="Chromosome 11"/>
</dbReference>
<dbReference type="SMART" id="SM00220">
    <property type="entry name" value="S_TKc"/>
    <property type="match status" value="1"/>
</dbReference>
<feature type="domain" description="Protein kinase" evidence="13">
    <location>
        <begin position="624"/>
        <end position="794"/>
    </location>
</feature>
<dbReference type="OMA" id="AGENHNI"/>
<keyword evidence="6 11" id="KW-0547">Nucleotide-binding</keyword>
<dbReference type="InterPro" id="IPR008271">
    <property type="entry name" value="Ser/Thr_kinase_AS"/>
</dbReference>
<reference evidence="14 15" key="1">
    <citation type="journal article" date="2012" name="Nat. Biotechnol.">
        <title>Draft genome sequence of pigeonpea (Cajanus cajan), an orphan legume crop of resource-poor farmers.</title>
        <authorList>
            <person name="Varshney R.K."/>
            <person name="Chen W."/>
            <person name="Li Y."/>
            <person name="Bharti A.K."/>
            <person name="Saxena R.K."/>
            <person name="Schlueter J.A."/>
            <person name="Donoghue M.T."/>
            <person name="Azam S."/>
            <person name="Fan G."/>
            <person name="Whaley A.M."/>
            <person name="Farmer A.D."/>
            <person name="Sheridan J."/>
            <person name="Iwata A."/>
            <person name="Tuteja R."/>
            <person name="Penmetsa R.V."/>
            <person name="Wu W."/>
            <person name="Upadhyaya H.D."/>
            <person name="Yang S.P."/>
            <person name="Shah T."/>
            <person name="Saxena K.B."/>
            <person name="Michael T."/>
            <person name="McCombie W.R."/>
            <person name="Yang B."/>
            <person name="Zhang G."/>
            <person name="Yang H."/>
            <person name="Wang J."/>
            <person name="Spillane C."/>
            <person name="Cook D.R."/>
            <person name="May G.D."/>
            <person name="Xu X."/>
            <person name="Jackson S.A."/>
        </authorList>
    </citation>
    <scope>NUCLEOTIDE SEQUENCE [LARGE SCALE GENOMIC DNA]</scope>
    <source>
        <strain evidence="15">cv. Asha</strain>
    </source>
</reference>
<proteinExistence type="predicted"/>
<feature type="transmembrane region" description="Helical" evidence="12">
    <location>
        <begin position="564"/>
        <end position="585"/>
    </location>
</feature>
<dbReference type="InterPro" id="IPR017441">
    <property type="entry name" value="Protein_kinase_ATP_BS"/>
</dbReference>
<keyword evidence="2" id="KW-0723">Serine/threonine-protein kinase</keyword>
<keyword evidence="7" id="KW-0418">Kinase</keyword>
<dbReference type="PANTHER" id="PTHR45631">
    <property type="entry name" value="OS07G0107800 PROTEIN-RELATED"/>
    <property type="match status" value="1"/>
</dbReference>
<dbReference type="InterPro" id="IPR011009">
    <property type="entry name" value="Kinase-like_dom_sf"/>
</dbReference>
<dbReference type="PANTHER" id="PTHR45631:SF197">
    <property type="entry name" value="TYROSINE KINASE FAMILY PROTEIN"/>
    <property type="match status" value="1"/>
</dbReference>
<accession>A0A151SH77</accession>
<evidence type="ECO:0000256" key="10">
    <source>
        <dbReference type="ARBA" id="ARBA00023136"/>
    </source>
</evidence>